<evidence type="ECO:0000313" key="8">
    <source>
        <dbReference type="Proteomes" id="UP000290809"/>
    </source>
</evidence>
<dbReference type="GO" id="GO:0042254">
    <property type="term" value="P:ribosome biogenesis"/>
    <property type="evidence" value="ECO:0007669"/>
    <property type="project" value="UniProtKB-KW"/>
</dbReference>
<evidence type="ECO:0000256" key="2">
    <source>
        <dbReference type="ARBA" id="ARBA00010077"/>
    </source>
</evidence>
<keyword evidence="8" id="KW-1185">Reference proteome</keyword>
<feature type="compositionally biased region" description="Basic residues" evidence="6">
    <location>
        <begin position="292"/>
        <end position="306"/>
    </location>
</feature>
<dbReference type="STRING" id="6184.A0A430Q5U4"/>
<feature type="region of interest" description="Disordered" evidence="6">
    <location>
        <begin position="248"/>
        <end position="306"/>
    </location>
</feature>
<evidence type="ECO:0000256" key="1">
    <source>
        <dbReference type="ARBA" id="ARBA00004123"/>
    </source>
</evidence>
<accession>A0A430Q5U4</accession>
<dbReference type="Proteomes" id="UP000290809">
    <property type="component" value="Unassembled WGS sequence"/>
</dbReference>
<organism evidence="7 8">
    <name type="scientific">Schistosoma bovis</name>
    <name type="common">Blood fluke</name>
    <dbReference type="NCBI Taxonomy" id="6184"/>
    <lineage>
        <taxon>Eukaryota</taxon>
        <taxon>Metazoa</taxon>
        <taxon>Spiralia</taxon>
        <taxon>Lophotrochozoa</taxon>
        <taxon>Platyhelminthes</taxon>
        <taxon>Trematoda</taxon>
        <taxon>Digenea</taxon>
        <taxon>Strigeidida</taxon>
        <taxon>Schistosomatoidea</taxon>
        <taxon>Schistosomatidae</taxon>
        <taxon>Schistosoma</taxon>
    </lineage>
</organism>
<feature type="compositionally biased region" description="Polar residues" evidence="6">
    <location>
        <begin position="275"/>
        <end position="291"/>
    </location>
</feature>
<comment type="function">
    <text evidence="5">Involved in ribosomal large subunit assembly.</text>
</comment>
<evidence type="ECO:0000256" key="3">
    <source>
        <dbReference type="ARBA" id="ARBA00022517"/>
    </source>
</evidence>
<sequence>MKVCHIILSHTTNMAVSSLDDDHYRTISLDCTHHFFKLFFEVIVLYFHGLFQLPTESNDSVSVSIVSDIYTSYCCLIVIKFGNIIPFSFHYSPKSIYGPYFQCFLQLPKPTFRLPREKKIPSTKELTRWDRFARLKGIQNRKKSRKVWDPVSESWKPRWGKDRIDDFKDKWVLEVPDNADPYEDQFAKLSQAKKERRAKNELQRLRNIARTVKAGQAPPIGVLTESQSSKTELSRAFAIAQNSDASMGRFSAPVDSRKLSKKVEKRSKKRIPLSQVVQSTKKSKQNKLISRTTKKNKMSSRPSKKK</sequence>
<evidence type="ECO:0000313" key="7">
    <source>
        <dbReference type="EMBL" id="RTG83081.1"/>
    </source>
</evidence>
<evidence type="ECO:0000256" key="4">
    <source>
        <dbReference type="ARBA" id="ARBA00023242"/>
    </source>
</evidence>
<proteinExistence type="inferred from homology"/>
<gene>
    <name evidence="7" type="ORF">DC041_0000492</name>
</gene>
<evidence type="ECO:0000256" key="6">
    <source>
        <dbReference type="SAM" id="MobiDB-lite"/>
    </source>
</evidence>
<dbReference type="Pfam" id="PF04939">
    <property type="entry name" value="RRS1"/>
    <property type="match status" value="1"/>
</dbReference>
<dbReference type="EMBL" id="QMKO01002590">
    <property type="protein sequence ID" value="RTG83081.1"/>
    <property type="molecule type" value="Genomic_DNA"/>
</dbReference>
<dbReference type="AlphaFoldDB" id="A0A430Q5U4"/>
<dbReference type="GO" id="GO:0005634">
    <property type="term" value="C:nucleus"/>
    <property type="evidence" value="ECO:0007669"/>
    <property type="project" value="UniProtKB-SubCell"/>
</dbReference>
<comment type="similarity">
    <text evidence="2 5">Belongs to the RRS1 family.</text>
</comment>
<dbReference type="InterPro" id="IPR007023">
    <property type="entry name" value="Ribosom_reg"/>
</dbReference>
<keyword evidence="4 5" id="KW-0539">Nucleus</keyword>
<name>A0A430Q5U4_SCHBO</name>
<comment type="caution">
    <text evidence="7">The sequence shown here is derived from an EMBL/GenBank/DDBJ whole genome shotgun (WGS) entry which is preliminary data.</text>
</comment>
<evidence type="ECO:0000256" key="5">
    <source>
        <dbReference type="RuleBase" id="RU364132"/>
    </source>
</evidence>
<comment type="subcellular location">
    <subcellularLocation>
        <location evidence="1 5">Nucleus</location>
    </subcellularLocation>
</comment>
<reference evidence="7 8" key="1">
    <citation type="journal article" date="2019" name="PLoS Pathog.">
        <title>Genome sequence of the bovine parasite Schistosoma bovis Tanzania.</title>
        <authorList>
            <person name="Oey H."/>
            <person name="Zakrzewski M."/>
            <person name="Gobert G."/>
            <person name="Gravermann K."/>
            <person name="Stoye J."/>
            <person name="Jones M."/>
            <person name="Mcmanus D."/>
            <person name="Krause L."/>
        </authorList>
    </citation>
    <scope>NUCLEOTIDE SEQUENCE [LARGE SCALE GENOMIC DNA]</scope>
    <source>
        <strain evidence="7 8">TAN1997</strain>
    </source>
</reference>
<protein>
    <recommendedName>
        <fullName evidence="5">Ribosome biogenesis regulatory protein</fullName>
    </recommendedName>
</protein>
<keyword evidence="3 5" id="KW-0690">Ribosome biogenesis</keyword>